<organism evidence="2">
    <name type="scientific">virus sp. ctML55</name>
    <dbReference type="NCBI Taxonomy" id="2827627"/>
    <lineage>
        <taxon>Viruses</taxon>
    </lineage>
</organism>
<name>A0A8S5RJ18_9VIRU</name>
<protein>
    <submittedName>
        <fullName evidence="2">Uncharacterized protein</fullName>
    </submittedName>
</protein>
<evidence type="ECO:0000313" key="2">
    <source>
        <dbReference type="EMBL" id="DAE31037.1"/>
    </source>
</evidence>
<proteinExistence type="predicted"/>
<reference evidence="2" key="1">
    <citation type="journal article" date="2021" name="Proc. Natl. Acad. Sci. U.S.A.">
        <title>A Catalog of Tens of Thousands of Viruses from Human Metagenomes Reveals Hidden Associations with Chronic Diseases.</title>
        <authorList>
            <person name="Tisza M.J."/>
            <person name="Buck C.B."/>
        </authorList>
    </citation>
    <scope>NUCLEOTIDE SEQUENCE</scope>
    <source>
        <strain evidence="2">CtML55</strain>
    </source>
</reference>
<feature type="region of interest" description="Disordered" evidence="1">
    <location>
        <begin position="1"/>
        <end position="21"/>
    </location>
</feature>
<dbReference type="EMBL" id="BK059105">
    <property type="protein sequence ID" value="DAE31037.1"/>
    <property type="molecule type" value="Genomic_DNA"/>
</dbReference>
<evidence type="ECO:0000256" key="1">
    <source>
        <dbReference type="SAM" id="MobiDB-lite"/>
    </source>
</evidence>
<accession>A0A8S5RJ18</accession>
<sequence length="83" mass="9388">MTTLDNYPMGAANDPRAPYNEPLPTKVKVEVGVELGLFVDVEVIDEDDIKGAVEEAIYNRFKSKDVEINNIEIYQHDLFSKSE</sequence>